<dbReference type="EMBL" id="CCDP010000001">
    <property type="protein sequence ID" value="CDQ39598.1"/>
    <property type="molecule type" value="Genomic_DNA"/>
</dbReference>
<dbReference type="AlphaFoldDB" id="A0A024QAP2"/>
<dbReference type="RefSeq" id="WP_021291060.1">
    <property type="nucleotide sequence ID" value="NZ_BNER01000002.1"/>
</dbReference>
<protein>
    <submittedName>
        <fullName evidence="2">Uncharacterized protein</fullName>
    </submittedName>
</protein>
<gene>
    <name evidence="2" type="ORF">BN990_01903</name>
</gene>
<evidence type="ECO:0000313" key="2">
    <source>
        <dbReference type="EMBL" id="CDQ39598.1"/>
    </source>
</evidence>
<reference evidence="3" key="2">
    <citation type="submission" date="2014-05" db="EMBL/GenBank/DDBJ databases">
        <title>Draft genome sequence of Virgibacillus massiliensis Vm-5.</title>
        <authorList>
            <person name="Khelaifia S."/>
            <person name="Croce O."/>
            <person name="Lagier J.C."/>
            <person name="Raoult D."/>
        </authorList>
    </citation>
    <scope>NUCLEOTIDE SEQUENCE [LARGE SCALE GENOMIC DNA]</scope>
    <source>
        <strain evidence="3">Vm-5</strain>
    </source>
</reference>
<dbReference type="Proteomes" id="UP000028875">
    <property type="component" value="Unassembled WGS sequence"/>
</dbReference>
<feature type="compositionally biased region" description="Polar residues" evidence="1">
    <location>
        <begin position="40"/>
        <end position="49"/>
    </location>
</feature>
<comment type="caution">
    <text evidence="2">The sequence shown here is derived from an EMBL/GenBank/DDBJ whole genome shotgun (WGS) entry which is preliminary data.</text>
</comment>
<feature type="region of interest" description="Disordered" evidence="1">
    <location>
        <begin position="25"/>
        <end position="79"/>
    </location>
</feature>
<proteinExistence type="predicted"/>
<organism evidence="2 3">
    <name type="scientific">Virgibacillus massiliensis</name>
    <dbReference type="NCBI Taxonomy" id="1462526"/>
    <lineage>
        <taxon>Bacteria</taxon>
        <taxon>Bacillati</taxon>
        <taxon>Bacillota</taxon>
        <taxon>Bacilli</taxon>
        <taxon>Bacillales</taxon>
        <taxon>Bacillaceae</taxon>
        <taxon>Virgibacillus</taxon>
    </lineage>
</organism>
<keyword evidence="3" id="KW-1185">Reference proteome</keyword>
<evidence type="ECO:0000313" key="3">
    <source>
        <dbReference type="Proteomes" id="UP000028875"/>
    </source>
</evidence>
<evidence type="ECO:0000256" key="1">
    <source>
        <dbReference type="SAM" id="MobiDB-lite"/>
    </source>
</evidence>
<dbReference type="eggNOG" id="ENOG5033HVB">
    <property type="taxonomic scope" value="Bacteria"/>
</dbReference>
<feature type="compositionally biased region" description="Polar residues" evidence="1">
    <location>
        <begin position="56"/>
        <end position="65"/>
    </location>
</feature>
<accession>A0A024QAP2</accession>
<dbReference type="STRING" id="1462526.BN990_01903"/>
<dbReference type="OrthoDB" id="2721399at2"/>
<reference evidence="2 3" key="1">
    <citation type="submission" date="2014-03" db="EMBL/GenBank/DDBJ databases">
        <authorList>
            <person name="Urmite Genomes U."/>
        </authorList>
    </citation>
    <scope>NUCLEOTIDE SEQUENCE [LARGE SCALE GENOMIC DNA]</scope>
    <source>
        <strain evidence="2 3">Vm-5</strain>
    </source>
</reference>
<name>A0A024QAP2_9BACI</name>
<sequence precursor="true">MARTLIVLLLLAVCFLTGVVYGNGHTEKNTDDIEMASLPSEANSDSNQPESEEVVQRTTNKTTADGTVETDGPSPVTEKTASIIEAGVTGLYEVIVEVLYQISQLFF</sequence>